<accession>A0A2N3I784</accession>
<evidence type="ECO:0000313" key="1">
    <source>
        <dbReference type="EMBL" id="PKQ66155.1"/>
    </source>
</evidence>
<organism evidence="1 2">
    <name type="scientific">Labilibaculum manganireducens</name>
    <dbReference type="NCBI Taxonomy" id="1940525"/>
    <lineage>
        <taxon>Bacteria</taxon>
        <taxon>Pseudomonadati</taxon>
        <taxon>Bacteroidota</taxon>
        <taxon>Bacteroidia</taxon>
        <taxon>Marinilabiliales</taxon>
        <taxon>Marinifilaceae</taxon>
        <taxon>Labilibaculum</taxon>
    </lineage>
</organism>
<dbReference type="AlphaFoldDB" id="A0A2N3I784"/>
<name>A0A2N3I784_9BACT</name>
<evidence type="ECO:0000313" key="2">
    <source>
        <dbReference type="Proteomes" id="UP000233618"/>
    </source>
</evidence>
<dbReference type="Proteomes" id="UP000233618">
    <property type="component" value="Unassembled WGS sequence"/>
</dbReference>
<reference evidence="1 2" key="1">
    <citation type="journal article" date="2017" name="Front. Microbiol.">
        <title>Labilibaculum manganireducens gen. nov., sp. nov. and Labilibaculum filiforme sp. nov., Novel Bacteroidetes Isolated from Subsurface Sediments of the Baltic Sea.</title>
        <authorList>
            <person name="Vandieken V."/>
            <person name="Marshall I.P."/>
            <person name="Niemann H."/>
            <person name="Engelen B."/>
            <person name="Cypionka H."/>
        </authorList>
    </citation>
    <scope>NUCLEOTIDE SEQUENCE [LARGE SCALE GENOMIC DNA]</scope>
    <source>
        <strain evidence="1 2">59.10-2M</strain>
    </source>
</reference>
<sequence length="84" mass="10210">MTRKNRIISFHKMKQEVVHLIHEKYPFGYDDEIKFYNLGAGKSFYAFNFITEEYNYLVKVDMNVDFFVEEVEFEEAKNEETDSY</sequence>
<gene>
    <name evidence="1" type="ORF">BZG01_12415</name>
</gene>
<protein>
    <submittedName>
        <fullName evidence="1">Uncharacterized protein</fullName>
    </submittedName>
</protein>
<proteinExistence type="predicted"/>
<keyword evidence="2" id="KW-1185">Reference proteome</keyword>
<dbReference type="EMBL" id="MVDE01000017">
    <property type="protein sequence ID" value="PKQ66155.1"/>
    <property type="molecule type" value="Genomic_DNA"/>
</dbReference>
<comment type="caution">
    <text evidence="1">The sequence shown here is derived from an EMBL/GenBank/DDBJ whole genome shotgun (WGS) entry which is preliminary data.</text>
</comment>